<proteinExistence type="predicted"/>
<dbReference type="AlphaFoldDB" id="A0A1H3EC15"/>
<accession>A0A1H3EC15</accession>
<organism evidence="1 2">
    <name type="scientific">Allochromatium warmingii</name>
    <name type="common">Chromatium warmingii</name>
    <dbReference type="NCBI Taxonomy" id="61595"/>
    <lineage>
        <taxon>Bacteria</taxon>
        <taxon>Pseudomonadati</taxon>
        <taxon>Pseudomonadota</taxon>
        <taxon>Gammaproteobacteria</taxon>
        <taxon>Chromatiales</taxon>
        <taxon>Chromatiaceae</taxon>
        <taxon>Allochromatium</taxon>
    </lineage>
</organism>
<keyword evidence="2" id="KW-1185">Reference proteome</keyword>
<reference evidence="2" key="1">
    <citation type="submission" date="2016-10" db="EMBL/GenBank/DDBJ databases">
        <authorList>
            <person name="Varghese N."/>
            <person name="Submissions S."/>
        </authorList>
    </citation>
    <scope>NUCLEOTIDE SEQUENCE [LARGE SCALE GENOMIC DNA]</scope>
    <source>
        <strain evidence="2">DSM 173</strain>
    </source>
</reference>
<sequence>MSHSTPHDLNLPDRAASRRDGLSLATALIIYAEDSWAGVKLEYEAIIARHGQTYQDWTPKAQYLLWENNRYYDQLQITLSDGQELTYFFDITDFYAPQI</sequence>
<protein>
    <submittedName>
        <fullName evidence="1">Uncharacterized protein</fullName>
    </submittedName>
</protein>
<dbReference type="OrthoDB" id="686440at2"/>
<dbReference type="Proteomes" id="UP000198672">
    <property type="component" value="Unassembled WGS sequence"/>
</dbReference>
<gene>
    <name evidence="1" type="ORF">SAMN05421644_11242</name>
</gene>
<name>A0A1H3EC15_ALLWA</name>
<dbReference type="RefSeq" id="WP_091332873.1">
    <property type="nucleotide sequence ID" value="NZ_FNOW01000012.1"/>
</dbReference>
<dbReference type="EMBL" id="FNOW01000012">
    <property type="protein sequence ID" value="SDX76256.1"/>
    <property type="molecule type" value="Genomic_DNA"/>
</dbReference>
<evidence type="ECO:0000313" key="2">
    <source>
        <dbReference type="Proteomes" id="UP000198672"/>
    </source>
</evidence>
<dbReference type="STRING" id="61595.SAMN05421644_11242"/>
<evidence type="ECO:0000313" key="1">
    <source>
        <dbReference type="EMBL" id="SDX76256.1"/>
    </source>
</evidence>